<dbReference type="NCBIfam" id="TIGR04183">
    <property type="entry name" value="Por_Secre_tail"/>
    <property type="match status" value="1"/>
</dbReference>
<keyword evidence="1" id="KW-0732">Signal</keyword>
<sequence length="1025" mass="104950">MNKKYSILALFASAFLWFGFPTNPPNGNTGAPGESTCGTSCHTLNGGTQDGNVTVTGLPASIEPCTNYVLTVTSSNPNGVAVVAGFQLTILNSANQIAGTLSSPSSGSQLETESGRQYWEHNTPASYPASHMVSWTATWKSPSSPANTTVTCYVANNIANGNGSDTGDKIVTNTATGTLNGGAPTLTVSIPTSSGILCNGQNTGSATAAAAGGIAPFTYNWSNGGSGATISNLPAGTYTVTVSDNCSSTSTSSITIGQPPILGFSAATITNVSCNGGTNGSITAHGTGGVAPYTYNWSNGGSGATISNLAAGAYTVTVTDNNGCTKTSVNQVTQPAVIVINLVTLTHESCFGQADGAITISVTGGVNPIFVEWSNGFLGTTINNLAPDMYSVTVTDNNACTKTATYTVNPGGVVNVNLNQQVNVTCPGGANGSISVTASGGLAPYTYEWSNGATVPVISNLIAGSYIVTATDSHGCVLVKGYTITQPQPIDIQVQQTIQNLCFGNSNASLTSVATGGTSPYTASWSNGVNGNTNSNLPAGTYTVTITDENGCTNTKSAIVTSPAQVTVNVTTTDETGVGQNNGTATATPAGGTGAFTYLWSNGGTTAMITGLPPATYTVTVSDANSCNASGSAQVDPFGCSLDLQLGVDVIICEGDTALVMPFISGETGNVTFLWSDGSTGDSLLVAHTGEYCLTITDEGGCQDMDCIIVTEIIIPEITGTVVNESSPGAMNGSIQLDVISGIVTYLWSTGATTPNISGLSPGVFCVTVADVNGCSKSQCFNVQPGNCQLGITSVQTNILCAGDTTGSITITANNTTPPVSYTWSNGASTAVINNLAAGSYSVTVSDGTGCFATDTYVIIQPDPLAITIDTVFHISNIGGGAINVTTSGGVMPYQFVWLFPDGSQLPGTEDIDNLSLTGNYVLGVTDGNGCTLSSIPVFVDTDVAVDRPERYKSLKVYPVPTDDVLIVDMESPMTEVLISGVDGRLFKRFDHPLSNHLNVSDLESGWYIIRISDGKSWYFSKIVK</sequence>
<dbReference type="NCBIfam" id="NF041895">
    <property type="entry name" value="choice_anch_V"/>
    <property type="match status" value="1"/>
</dbReference>
<accession>A0A9D7SY93</accession>
<dbReference type="Gene3D" id="2.60.40.740">
    <property type="match status" value="7"/>
</dbReference>
<proteinExistence type="predicted"/>
<gene>
    <name evidence="2" type="ORF">IPP15_18925</name>
</gene>
<evidence type="ECO:0000256" key="1">
    <source>
        <dbReference type="SAM" id="SignalP"/>
    </source>
</evidence>
<dbReference type="EMBL" id="JADKGY010000029">
    <property type="protein sequence ID" value="MBK9984411.1"/>
    <property type="molecule type" value="Genomic_DNA"/>
</dbReference>
<feature type="chain" id="PRO_5038365553" evidence="1">
    <location>
        <begin position="20"/>
        <end position="1025"/>
    </location>
</feature>
<evidence type="ECO:0000313" key="3">
    <source>
        <dbReference type="Proteomes" id="UP000808337"/>
    </source>
</evidence>
<protein>
    <submittedName>
        <fullName evidence="2">T9SS type A sorting domain-containing protein</fullName>
    </submittedName>
</protein>
<comment type="caution">
    <text evidence="2">The sequence shown here is derived from an EMBL/GenBank/DDBJ whole genome shotgun (WGS) entry which is preliminary data.</text>
</comment>
<evidence type="ECO:0000313" key="2">
    <source>
        <dbReference type="EMBL" id="MBK9984411.1"/>
    </source>
</evidence>
<dbReference type="AlphaFoldDB" id="A0A9D7SY93"/>
<dbReference type="Proteomes" id="UP000808337">
    <property type="component" value="Unassembled WGS sequence"/>
</dbReference>
<dbReference type="InterPro" id="IPR026444">
    <property type="entry name" value="Secre_tail"/>
</dbReference>
<feature type="signal peptide" evidence="1">
    <location>
        <begin position="1"/>
        <end position="19"/>
    </location>
</feature>
<dbReference type="Pfam" id="PF13573">
    <property type="entry name" value="SprB"/>
    <property type="match status" value="7"/>
</dbReference>
<organism evidence="2 3">
    <name type="scientific">Candidatus Opimibacter skivensis</name>
    <dbReference type="NCBI Taxonomy" id="2982028"/>
    <lineage>
        <taxon>Bacteria</taxon>
        <taxon>Pseudomonadati</taxon>
        <taxon>Bacteroidota</taxon>
        <taxon>Saprospiria</taxon>
        <taxon>Saprospirales</taxon>
        <taxon>Saprospiraceae</taxon>
        <taxon>Candidatus Opimibacter</taxon>
    </lineage>
</organism>
<dbReference type="InterPro" id="IPR025667">
    <property type="entry name" value="SprB_repeat"/>
</dbReference>
<reference evidence="2 3" key="1">
    <citation type="submission" date="2020-10" db="EMBL/GenBank/DDBJ databases">
        <title>Connecting structure to function with the recovery of over 1000 high-quality activated sludge metagenome-assembled genomes encoding full-length rRNA genes using long-read sequencing.</title>
        <authorList>
            <person name="Singleton C.M."/>
            <person name="Petriglieri F."/>
            <person name="Kristensen J.M."/>
            <person name="Kirkegaard R.H."/>
            <person name="Michaelsen T.Y."/>
            <person name="Andersen M.H."/>
            <person name="Karst S.M."/>
            <person name="Dueholm M.S."/>
            <person name="Nielsen P.H."/>
            <person name="Albertsen M."/>
        </authorList>
    </citation>
    <scope>NUCLEOTIDE SEQUENCE [LARGE SCALE GENOMIC DNA]</scope>
    <source>
        <strain evidence="2">Ribe_18-Q3-R11-54_MAXAC.273</strain>
    </source>
</reference>
<name>A0A9D7SY93_9BACT</name>